<dbReference type="Pfam" id="PF03734">
    <property type="entry name" value="YkuD"/>
    <property type="match status" value="1"/>
</dbReference>
<dbReference type="STRING" id="1447782.SAMN05444417_2875"/>
<evidence type="ECO:0000313" key="11">
    <source>
        <dbReference type="EMBL" id="SHJ12483.1"/>
    </source>
</evidence>
<dbReference type="Pfam" id="PF01471">
    <property type="entry name" value="PG_binding_1"/>
    <property type="match status" value="1"/>
</dbReference>
<feature type="active site" description="Nucleophile" evidence="7">
    <location>
        <position position="369"/>
    </location>
</feature>
<dbReference type="InterPro" id="IPR050979">
    <property type="entry name" value="LD-transpeptidase"/>
</dbReference>
<evidence type="ECO:0000313" key="12">
    <source>
        <dbReference type="Proteomes" id="UP000184292"/>
    </source>
</evidence>
<dbReference type="GO" id="GO:0071555">
    <property type="term" value="P:cell wall organization"/>
    <property type="evidence" value="ECO:0007669"/>
    <property type="project" value="UniProtKB-UniRule"/>
</dbReference>
<keyword evidence="5 7" id="KW-0573">Peptidoglycan synthesis</keyword>
<dbReference type="RefSeq" id="WP_244526369.1">
    <property type="nucleotide sequence ID" value="NZ_FQYO01000005.1"/>
</dbReference>
<reference evidence="11 12" key="1">
    <citation type="submission" date="2016-11" db="EMBL/GenBank/DDBJ databases">
        <authorList>
            <person name="Jaros S."/>
            <person name="Januszkiewicz K."/>
            <person name="Wedrychowicz H."/>
        </authorList>
    </citation>
    <scope>NUCLEOTIDE SEQUENCE [LARGE SCALE GENOMIC DNA]</scope>
    <source>
        <strain evidence="11 12">DSM 100565</strain>
    </source>
</reference>
<evidence type="ECO:0000256" key="7">
    <source>
        <dbReference type="PROSITE-ProRule" id="PRU01373"/>
    </source>
</evidence>
<feature type="compositionally biased region" description="Low complexity" evidence="8">
    <location>
        <begin position="84"/>
        <end position="93"/>
    </location>
</feature>
<sequence length="394" mass="41092">MTSPLLPAAALLLLPGASLAQADLPSTSEIRAILEATQEALTAPDPVPGATPEAAPDPAPAPADPAPADPLPADPAPAEPEPAAPEAGEDTTAQQPLPTLEEIEAARYEGGPLPDGRSALTVKVQVLLDRAGISPGVVDGWRGGMSESALAAFERSRDLPVDGILDAAVWQALGGDAADPIMMRYTLRDVDFEDLNPDLPSDYADLAALSSIPHRRITERVAEAFHMDEDFLIAMNPGVSFASGDTIWVASTGGAVATPVTRITVDKSTSRLSAYDASGVLVVDYPVTIGSPDTPSPSGTVTVTAVAPLPTYHYNPDNFVQGENMSALTLPPGPNGPVGSMWIDLSEPSYGLHGTPEPDSLFSRQSHGCVRLTNWDVEELSRLVSEGTVVEFQG</sequence>
<feature type="compositionally biased region" description="Pro residues" evidence="8">
    <location>
        <begin position="45"/>
        <end position="83"/>
    </location>
</feature>
<keyword evidence="6 7" id="KW-0961">Cell wall biogenesis/degradation</keyword>
<proteinExistence type="inferred from homology"/>
<evidence type="ECO:0000256" key="2">
    <source>
        <dbReference type="ARBA" id="ARBA00005992"/>
    </source>
</evidence>
<dbReference type="GO" id="GO:0071972">
    <property type="term" value="F:peptidoglycan L,D-transpeptidase activity"/>
    <property type="evidence" value="ECO:0007669"/>
    <property type="project" value="TreeGrafter"/>
</dbReference>
<dbReference type="SUPFAM" id="SSF141523">
    <property type="entry name" value="L,D-transpeptidase catalytic domain-like"/>
    <property type="match status" value="1"/>
</dbReference>
<evidence type="ECO:0000256" key="5">
    <source>
        <dbReference type="ARBA" id="ARBA00022984"/>
    </source>
</evidence>
<keyword evidence="11" id="KW-0449">Lipoprotein</keyword>
<name>A0A1M6GRB7_9RHOB</name>
<dbReference type="PROSITE" id="PS52029">
    <property type="entry name" value="LD_TPASE"/>
    <property type="match status" value="1"/>
</dbReference>
<dbReference type="EMBL" id="FQYO01000005">
    <property type="protein sequence ID" value="SHJ12483.1"/>
    <property type="molecule type" value="Genomic_DNA"/>
</dbReference>
<dbReference type="GO" id="GO:0018104">
    <property type="term" value="P:peptidoglycan-protein cross-linking"/>
    <property type="evidence" value="ECO:0007669"/>
    <property type="project" value="TreeGrafter"/>
</dbReference>
<evidence type="ECO:0000256" key="1">
    <source>
        <dbReference type="ARBA" id="ARBA00004752"/>
    </source>
</evidence>
<dbReference type="InterPro" id="IPR036365">
    <property type="entry name" value="PGBD-like_sf"/>
</dbReference>
<feature type="region of interest" description="Disordered" evidence="8">
    <location>
        <begin position="35"/>
        <end position="95"/>
    </location>
</feature>
<dbReference type="Proteomes" id="UP000184292">
    <property type="component" value="Unassembled WGS sequence"/>
</dbReference>
<dbReference type="UniPathway" id="UPA00219"/>
<dbReference type="InterPro" id="IPR036366">
    <property type="entry name" value="PGBDSf"/>
</dbReference>
<keyword evidence="4 7" id="KW-0133">Cell shape</keyword>
<keyword evidence="3" id="KW-0808">Transferase</keyword>
<dbReference type="InterPro" id="IPR005490">
    <property type="entry name" value="LD_TPept_cat_dom"/>
</dbReference>
<feature type="active site" description="Proton donor/acceptor" evidence="7">
    <location>
        <position position="353"/>
    </location>
</feature>
<feature type="signal peptide" evidence="9">
    <location>
        <begin position="1"/>
        <end position="22"/>
    </location>
</feature>
<comment type="similarity">
    <text evidence="2">Belongs to the YkuD family.</text>
</comment>
<dbReference type="Gene3D" id="2.40.440.10">
    <property type="entry name" value="L,D-transpeptidase catalytic domain-like"/>
    <property type="match status" value="1"/>
</dbReference>
<dbReference type="SUPFAM" id="SSF47090">
    <property type="entry name" value="PGBD-like"/>
    <property type="match status" value="1"/>
</dbReference>
<comment type="pathway">
    <text evidence="1 7">Cell wall biogenesis; peptidoglycan biosynthesis.</text>
</comment>
<dbReference type="CDD" id="cd16913">
    <property type="entry name" value="YkuD_like"/>
    <property type="match status" value="1"/>
</dbReference>
<evidence type="ECO:0000256" key="4">
    <source>
        <dbReference type="ARBA" id="ARBA00022960"/>
    </source>
</evidence>
<evidence type="ECO:0000256" key="9">
    <source>
        <dbReference type="SAM" id="SignalP"/>
    </source>
</evidence>
<dbReference type="PANTHER" id="PTHR30582">
    <property type="entry name" value="L,D-TRANSPEPTIDASE"/>
    <property type="match status" value="1"/>
</dbReference>
<dbReference type="Gene3D" id="1.10.101.10">
    <property type="entry name" value="PGBD-like superfamily/PGBD"/>
    <property type="match status" value="1"/>
</dbReference>
<organism evidence="11 12">
    <name type="scientific">Wenxinia saemankumensis</name>
    <dbReference type="NCBI Taxonomy" id="1447782"/>
    <lineage>
        <taxon>Bacteria</taxon>
        <taxon>Pseudomonadati</taxon>
        <taxon>Pseudomonadota</taxon>
        <taxon>Alphaproteobacteria</taxon>
        <taxon>Rhodobacterales</taxon>
        <taxon>Roseobacteraceae</taxon>
        <taxon>Wenxinia</taxon>
    </lineage>
</organism>
<accession>A0A1M6GRB7</accession>
<dbReference type="PANTHER" id="PTHR30582:SF30">
    <property type="entry name" value="BLR4375 PROTEIN"/>
    <property type="match status" value="1"/>
</dbReference>
<feature type="chain" id="PRO_5012500256" evidence="9">
    <location>
        <begin position="23"/>
        <end position="394"/>
    </location>
</feature>
<dbReference type="GO" id="GO:0005576">
    <property type="term" value="C:extracellular region"/>
    <property type="evidence" value="ECO:0007669"/>
    <property type="project" value="TreeGrafter"/>
</dbReference>
<dbReference type="GO" id="GO:0008360">
    <property type="term" value="P:regulation of cell shape"/>
    <property type="evidence" value="ECO:0007669"/>
    <property type="project" value="UniProtKB-UniRule"/>
</dbReference>
<evidence type="ECO:0000256" key="8">
    <source>
        <dbReference type="SAM" id="MobiDB-lite"/>
    </source>
</evidence>
<protein>
    <submittedName>
        <fullName evidence="11">Lipoprotein-anchoring transpeptidase ErfK/SrfK</fullName>
    </submittedName>
</protein>
<dbReference type="InterPro" id="IPR038063">
    <property type="entry name" value="Transpep_catalytic_dom"/>
</dbReference>
<evidence type="ECO:0000259" key="10">
    <source>
        <dbReference type="PROSITE" id="PS52029"/>
    </source>
</evidence>
<dbReference type="GO" id="GO:0016740">
    <property type="term" value="F:transferase activity"/>
    <property type="evidence" value="ECO:0007669"/>
    <property type="project" value="UniProtKB-KW"/>
</dbReference>
<keyword evidence="9" id="KW-0732">Signal</keyword>
<feature type="domain" description="L,D-TPase catalytic" evidence="10">
    <location>
        <begin position="261"/>
        <end position="393"/>
    </location>
</feature>
<gene>
    <name evidence="11" type="ORF">SAMN05444417_2875</name>
</gene>
<dbReference type="InterPro" id="IPR002477">
    <property type="entry name" value="Peptidoglycan-bd-like"/>
</dbReference>
<evidence type="ECO:0000256" key="6">
    <source>
        <dbReference type="ARBA" id="ARBA00023316"/>
    </source>
</evidence>
<keyword evidence="12" id="KW-1185">Reference proteome</keyword>
<dbReference type="AlphaFoldDB" id="A0A1M6GRB7"/>
<evidence type="ECO:0000256" key="3">
    <source>
        <dbReference type="ARBA" id="ARBA00022679"/>
    </source>
</evidence>